<evidence type="ECO:0000256" key="1">
    <source>
        <dbReference type="ARBA" id="ARBA00022729"/>
    </source>
</evidence>
<dbReference type="PANTHER" id="PTHR45080:SF8">
    <property type="entry name" value="IG-LIKE DOMAIN-CONTAINING PROTEIN"/>
    <property type="match status" value="1"/>
</dbReference>
<gene>
    <name evidence="4" type="primary">PTK7_1</name>
    <name evidence="4" type="ORF">OS493_032921</name>
</gene>
<evidence type="ECO:0000313" key="4">
    <source>
        <dbReference type="EMBL" id="KAJ7352982.1"/>
    </source>
</evidence>
<keyword evidence="1" id="KW-0732">Signal</keyword>
<dbReference type="InterPro" id="IPR036179">
    <property type="entry name" value="Ig-like_dom_sf"/>
</dbReference>
<name>A0A9X0CHT2_9CNID</name>
<keyword evidence="2" id="KW-1015">Disulfide bond</keyword>
<dbReference type="InterPro" id="IPR003598">
    <property type="entry name" value="Ig_sub2"/>
</dbReference>
<dbReference type="PROSITE" id="PS50835">
    <property type="entry name" value="IG_LIKE"/>
    <property type="match status" value="1"/>
</dbReference>
<dbReference type="InterPro" id="IPR003599">
    <property type="entry name" value="Ig_sub"/>
</dbReference>
<protein>
    <submittedName>
        <fullName evidence="4">Inactive tyrosine-protein kinase 7</fullName>
        <ecNumber evidence="4">2.7.10.1</ecNumber>
    </submittedName>
</protein>
<dbReference type="InterPro" id="IPR007110">
    <property type="entry name" value="Ig-like_dom"/>
</dbReference>
<evidence type="ECO:0000259" key="3">
    <source>
        <dbReference type="PROSITE" id="PS50835"/>
    </source>
</evidence>
<dbReference type="PANTHER" id="PTHR45080">
    <property type="entry name" value="CONTACTIN 5"/>
    <property type="match status" value="1"/>
</dbReference>
<dbReference type="InterPro" id="IPR013098">
    <property type="entry name" value="Ig_I-set"/>
</dbReference>
<proteinExistence type="predicted"/>
<dbReference type="AlphaFoldDB" id="A0A9X0CHT2"/>
<evidence type="ECO:0000313" key="5">
    <source>
        <dbReference type="Proteomes" id="UP001163046"/>
    </source>
</evidence>
<feature type="domain" description="Ig-like" evidence="3">
    <location>
        <begin position="48"/>
        <end position="133"/>
    </location>
</feature>
<dbReference type="CDD" id="cd00096">
    <property type="entry name" value="Ig"/>
    <property type="match status" value="1"/>
</dbReference>
<dbReference type="Gene3D" id="2.60.40.10">
    <property type="entry name" value="Immunoglobulins"/>
    <property type="match status" value="1"/>
</dbReference>
<dbReference type="SMART" id="SM00408">
    <property type="entry name" value="IGc2"/>
    <property type="match status" value="1"/>
</dbReference>
<dbReference type="GO" id="GO:0007156">
    <property type="term" value="P:homophilic cell adhesion via plasma membrane adhesion molecules"/>
    <property type="evidence" value="ECO:0007669"/>
    <property type="project" value="TreeGrafter"/>
</dbReference>
<reference evidence="4" key="1">
    <citation type="submission" date="2023-01" db="EMBL/GenBank/DDBJ databases">
        <title>Genome assembly of the deep-sea coral Lophelia pertusa.</title>
        <authorList>
            <person name="Herrera S."/>
            <person name="Cordes E."/>
        </authorList>
    </citation>
    <scope>NUCLEOTIDE SEQUENCE</scope>
    <source>
        <strain evidence="4">USNM1676648</strain>
        <tissue evidence="4">Polyp</tissue>
    </source>
</reference>
<evidence type="ECO:0000256" key="2">
    <source>
        <dbReference type="ARBA" id="ARBA00023157"/>
    </source>
</evidence>
<dbReference type="InterPro" id="IPR050958">
    <property type="entry name" value="Cell_Adh-Cytoskel_Orgn"/>
</dbReference>
<dbReference type="FunFam" id="2.60.40.10:FF:000063">
    <property type="entry name" value="neural cell adhesion molecule L1"/>
    <property type="match status" value="1"/>
</dbReference>
<dbReference type="EC" id="2.7.10.1" evidence="4"/>
<dbReference type="EMBL" id="MU827343">
    <property type="protein sequence ID" value="KAJ7352982.1"/>
    <property type="molecule type" value="Genomic_DNA"/>
</dbReference>
<dbReference type="InterPro" id="IPR013783">
    <property type="entry name" value="Ig-like_fold"/>
</dbReference>
<dbReference type="GO" id="GO:0005886">
    <property type="term" value="C:plasma membrane"/>
    <property type="evidence" value="ECO:0007669"/>
    <property type="project" value="TreeGrafter"/>
</dbReference>
<sequence length="171" mass="19707">MVAYCHSQMLRRGMKAITGARVKTHLAVLKATLTFLSMVREPHSGMYPSFDWRPKNTTAYVNDHLWLHCNATGDPKPKISWSKEERGGDKLDVKRFIQHTNGTLHIKSVRIEDEGRYYCIAANHAEMKQSKFSLKVQSKWIVLYIHVGFVYYTVVRVRETFLFADCNGGLL</sequence>
<organism evidence="4 5">
    <name type="scientific">Desmophyllum pertusum</name>
    <dbReference type="NCBI Taxonomy" id="174260"/>
    <lineage>
        <taxon>Eukaryota</taxon>
        <taxon>Metazoa</taxon>
        <taxon>Cnidaria</taxon>
        <taxon>Anthozoa</taxon>
        <taxon>Hexacorallia</taxon>
        <taxon>Scleractinia</taxon>
        <taxon>Caryophylliina</taxon>
        <taxon>Caryophylliidae</taxon>
        <taxon>Desmophyllum</taxon>
    </lineage>
</organism>
<keyword evidence="5" id="KW-1185">Reference proteome</keyword>
<dbReference type="SMART" id="SM00409">
    <property type="entry name" value="IG"/>
    <property type="match status" value="1"/>
</dbReference>
<dbReference type="SUPFAM" id="SSF48726">
    <property type="entry name" value="Immunoglobulin"/>
    <property type="match status" value="1"/>
</dbReference>
<dbReference type="Proteomes" id="UP001163046">
    <property type="component" value="Unassembled WGS sequence"/>
</dbReference>
<keyword evidence="4" id="KW-0808">Transferase</keyword>
<dbReference type="GO" id="GO:0004714">
    <property type="term" value="F:transmembrane receptor protein tyrosine kinase activity"/>
    <property type="evidence" value="ECO:0007669"/>
    <property type="project" value="UniProtKB-EC"/>
</dbReference>
<comment type="caution">
    <text evidence="4">The sequence shown here is derived from an EMBL/GenBank/DDBJ whole genome shotgun (WGS) entry which is preliminary data.</text>
</comment>
<keyword evidence="4" id="KW-0418">Kinase</keyword>
<dbReference type="OrthoDB" id="10056271at2759"/>
<dbReference type="Pfam" id="PF07679">
    <property type="entry name" value="I-set"/>
    <property type="match status" value="1"/>
</dbReference>
<accession>A0A9X0CHT2</accession>